<organism evidence="3">
    <name type="scientific">Leptolyngbya sp. NK1-12</name>
    <dbReference type="NCBI Taxonomy" id="2547451"/>
    <lineage>
        <taxon>Bacteria</taxon>
        <taxon>Bacillati</taxon>
        <taxon>Cyanobacteriota</taxon>
        <taxon>Cyanophyceae</taxon>
        <taxon>Leptolyngbyales</taxon>
        <taxon>Leptolyngbyaceae</taxon>
        <taxon>Leptolyngbya group</taxon>
        <taxon>Leptolyngbya</taxon>
    </lineage>
</organism>
<accession>A0AA97ARH0</accession>
<protein>
    <submittedName>
        <fullName evidence="3">Glycosyltransferase</fullName>
    </submittedName>
</protein>
<sequence length="346" mass="39760">MKVSIITVCKNSEHTLERAIQSVVHQTYSNIEYIVIDGGSTDSTKEIINRYLHQIAYFVSEADDGVYQAMNKGIRLASGDWIYFVNSDDYLFDNNVIQDLVDFTSTYIDCNFIYGDHEARYTTGESNIHKPVPPEQMLEEMVSLGECMIQPACFFQAELFRKLGPFNETYKIAADYEWFARLLQDSSLKLCYYPRTLVSYAHGGLSGNIPALFAEVFAIQNSIPLYQQEPWLSKRNQKLQQSFIEKYDLLERTHQLSIKRLHHIEAVEAHVKNLEQQIQTLEAKLAQTTATTSSPVVQIQAEFAALQNKAEALQNRITAMETSKFWQLRTAWFKLKRRIGLPADNE</sequence>
<evidence type="ECO:0000256" key="1">
    <source>
        <dbReference type="SAM" id="Coils"/>
    </source>
</evidence>
<name>A0AA97ARH0_9CYAN</name>
<dbReference type="SUPFAM" id="SSF53448">
    <property type="entry name" value="Nucleotide-diphospho-sugar transferases"/>
    <property type="match status" value="1"/>
</dbReference>
<dbReference type="InterPro" id="IPR001173">
    <property type="entry name" value="Glyco_trans_2-like"/>
</dbReference>
<dbReference type="InterPro" id="IPR029044">
    <property type="entry name" value="Nucleotide-diphossugar_trans"/>
</dbReference>
<dbReference type="PANTHER" id="PTHR22916">
    <property type="entry name" value="GLYCOSYLTRANSFERASE"/>
    <property type="match status" value="1"/>
</dbReference>
<gene>
    <name evidence="3" type="ORF">HJG54_22000</name>
</gene>
<feature type="coiled-coil region" evidence="1">
    <location>
        <begin position="264"/>
        <end position="323"/>
    </location>
</feature>
<dbReference type="Gene3D" id="3.90.550.10">
    <property type="entry name" value="Spore Coat Polysaccharide Biosynthesis Protein SpsA, Chain A"/>
    <property type="match status" value="1"/>
</dbReference>
<keyword evidence="1" id="KW-0175">Coiled coil</keyword>
<proteinExistence type="predicted"/>
<dbReference type="PANTHER" id="PTHR22916:SF67">
    <property type="entry name" value="COLANIC ACID BIOSYNTHESIS GLYCOSYL TRANSFERASE WCAE-RELATED"/>
    <property type="match status" value="1"/>
</dbReference>
<reference evidence="3" key="1">
    <citation type="submission" date="2020-05" db="EMBL/GenBank/DDBJ databases">
        <authorList>
            <person name="Zhu T."/>
            <person name="Keshari N."/>
            <person name="Lu X."/>
        </authorList>
    </citation>
    <scope>NUCLEOTIDE SEQUENCE</scope>
    <source>
        <strain evidence="3">NK1-12</strain>
    </source>
</reference>
<dbReference type="Pfam" id="PF00535">
    <property type="entry name" value="Glycos_transf_2"/>
    <property type="match status" value="1"/>
</dbReference>
<evidence type="ECO:0000259" key="2">
    <source>
        <dbReference type="Pfam" id="PF00535"/>
    </source>
</evidence>
<dbReference type="EMBL" id="CP053586">
    <property type="protein sequence ID" value="WNZ25263.1"/>
    <property type="molecule type" value="Genomic_DNA"/>
</dbReference>
<evidence type="ECO:0000313" key="3">
    <source>
        <dbReference type="EMBL" id="WNZ25263.1"/>
    </source>
</evidence>
<dbReference type="RefSeq" id="WP_316431411.1">
    <property type="nucleotide sequence ID" value="NZ_CP053586.1"/>
</dbReference>
<dbReference type="CDD" id="cd06433">
    <property type="entry name" value="GT_2_WfgS_like"/>
    <property type="match status" value="1"/>
</dbReference>
<feature type="domain" description="Glycosyltransferase 2-like" evidence="2">
    <location>
        <begin position="4"/>
        <end position="106"/>
    </location>
</feature>
<dbReference type="AlphaFoldDB" id="A0AA97ARH0"/>